<organism evidence="2 3">
    <name type="scientific">Halosolutus amylolyticus</name>
    <dbReference type="NCBI Taxonomy" id="2932267"/>
    <lineage>
        <taxon>Archaea</taxon>
        <taxon>Methanobacteriati</taxon>
        <taxon>Methanobacteriota</taxon>
        <taxon>Stenosarchaea group</taxon>
        <taxon>Halobacteria</taxon>
        <taxon>Halobacteriales</taxon>
        <taxon>Natrialbaceae</taxon>
        <taxon>Halosolutus</taxon>
    </lineage>
</organism>
<dbReference type="Proteomes" id="UP001595898">
    <property type="component" value="Unassembled WGS sequence"/>
</dbReference>
<gene>
    <name evidence="2" type="ORF">ACFO5R_03560</name>
</gene>
<evidence type="ECO:0000313" key="2">
    <source>
        <dbReference type="EMBL" id="MFC4541005.1"/>
    </source>
</evidence>
<evidence type="ECO:0000256" key="1">
    <source>
        <dbReference type="SAM" id="Phobius"/>
    </source>
</evidence>
<accession>A0ABD5PK71</accession>
<keyword evidence="1" id="KW-1133">Transmembrane helix</keyword>
<keyword evidence="3" id="KW-1185">Reference proteome</keyword>
<feature type="transmembrane region" description="Helical" evidence="1">
    <location>
        <begin position="20"/>
        <end position="42"/>
    </location>
</feature>
<evidence type="ECO:0000313" key="3">
    <source>
        <dbReference type="Proteomes" id="UP001595898"/>
    </source>
</evidence>
<name>A0ABD5PK71_9EURY</name>
<protein>
    <submittedName>
        <fullName evidence="2">Uncharacterized protein</fullName>
    </submittedName>
</protein>
<dbReference type="AlphaFoldDB" id="A0ABD5PK71"/>
<dbReference type="RefSeq" id="WP_250139155.1">
    <property type="nucleotide sequence ID" value="NZ_JALIQP010000001.1"/>
</dbReference>
<keyword evidence="1" id="KW-0812">Transmembrane</keyword>
<proteinExistence type="predicted"/>
<comment type="caution">
    <text evidence="2">The sequence shown here is derived from an EMBL/GenBank/DDBJ whole genome shotgun (WGS) entry which is preliminary data.</text>
</comment>
<feature type="transmembrane region" description="Helical" evidence="1">
    <location>
        <begin position="48"/>
        <end position="68"/>
    </location>
</feature>
<sequence length="70" mass="7468">MGDGSWTSWVSSRKATNQLLGFMIVVLAAGFVSVGDIGPGSIQVVSEAVLVLILVVAIVLFLGWLMLYDR</sequence>
<dbReference type="EMBL" id="JBHSFA010000002">
    <property type="protein sequence ID" value="MFC4541005.1"/>
    <property type="molecule type" value="Genomic_DNA"/>
</dbReference>
<reference evidence="2 3" key="1">
    <citation type="journal article" date="2019" name="Int. J. Syst. Evol. Microbiol.">
        <title>The Global Catalogue of Microorganisms (GCM) 10K type strain sequencing project: providing services to taxonomists for standard genome sequencing and annotation.</title>
        <authorList>
            <consortium name="The Broad Institute Genomics Platform"/>
            <consortium name="The Broad Institute Genome Sequencing Center for Infectious Disease"/>
            <person name="Wu L."/>
            <person name="Ma J."/>
        </authorList>
    </citation>
    <scope>NUCLEOTIDE SEQUENCE [LARGE SCALE GENOMIC DNA]</scope>
    <source>
        <strain evidence="2 3">WLHS5</strain>
    </source>
</reference>
<keyword evidence="1" id="KW-0472">Membrane</keyword>